<dbReference type="InterPro" id="IPR000569">
    <property type="entry name" value="HECT_dom"/>
</dbReference>
<dbReference type="InterPro" id="IPR044611">
    <property type="entry name" value="E3A/B/C-like"/>
</dbReference>
<dbReference type="CDD" id="cd00078">
    <property type="entry name" value="HECTc"/>
    <property type="match status" value="1"/>
</dbReference>
<dbReference type="Proteomes" id="UP001556367">
    <property type="component" value="Unassembled WGS sequence"/>
</dbReference>
<dbReference type="Gene3D" id="3.30.2160.10">
    <property type="entry name" value="Hect, E3 ligase catalytic domain"/>
    <property type="match status" value="1"/>
</dbReference>
<dbReference type="Pfam" id="PF00632">
    <property type="entry name" value="HECT"/>
    <property type="match status" value="1"/>
</dbReference>
<keyword evidence="3" id="KW-0808">Transferase</keyword>
<dbReference type="CDD" id="cd23766">
    <property type="entry name" value="IQCG"/>
    <property type="match status" value="1"/>
</dbReference>
<sequence length="1017" mass="112950">MFGNENRRTINLGGTSSATTQASILDQARVRRLQRESERRRHDNAIRIQAWWRGCREARLTRSQLRRVLDQDATSINGLRCLVLLGRDASALTLWCNSNNETSIFQLATGPYAASWLVLIRQIAHLLLQAVVKAPLAEQSIAYTNALSVLLSPSAASKVLGQDGTPVAAEIIQYLSRHGFYSDLSKAICAVPVGQHKNSQVLSGLVPLAIQPFSVFSLTSPAYSTCLIALVSHVFTIPLLPNRIPLQSLTNLSSNLPMSSLHMIQDDVSTIIDRATPDDKVNLISNLLVFMPPRYAKLRKDSLDTYLLLLTRTINTLPVHTLAPSQLAQNGTSDISLADDSDSDSDEPRTRVAVVSSFNAESVVAKPSPLDARTLKRLRTIYSLGHLKALISAASSREALIGFLLALVIGCPSEKGDILRAVLDCTGGGLIRELYRFQVRACPLGKDTDMSTLSAQTNASSWPPLILLVDVYNQTLLTMGDDEFFGTSVTSTSAPRNPLSLDELTTFSRQLLNIAFTLYWHPIEEQRNRAALDAAGLRITWEGVRDLVTRCLVGIHGRDSRKPFMPKDHWLVTSNFDVPSFVEAAIFEEQQLAEAEASPSVSRRNMSARQVAYLSPRLGILNNLPFAVPFALRVSIFRAFVLNDKQSRGASDRYSYEMRRARTLVRVRRGHVSQDGFDKLSEADLKAPIEITFIDQFGQEEAGIDGGGVFKEFLTSLSKEVFDTDRGLWLSSNNNELYPNPHAYATDAHSLAWFRFIGRILGKALYEGILLDVAFAGFFLAKWLKKRSFLDDLASLDPDLYNGLIFLKHYEGNPEDLSLNFTITVEEFGDTKTIDLVPNGSNIPVTRENRLAYITLVADFRLTKQIKLQSEAFFEGLSDMVDPKWLRMFNQHEVQILLGGVNSPIDVDDLRNNAQYGGLYDPNHPTIVAFWNVVETFDHEQRRALLRFVTSCSRPPLLGFKELVPHFAIRDAGSDIARLPTSSTCVNLLKLPLYPNAAILREKLLKSITSGAGFDLS</sequence>
<organism evidence="7 8">
    <name type="scientific">Hohenbuehelia grisea</name>
    <dbReference type="NCBI Taxonomy" id="104357"/>
    <lineage>
        <taxon>Eukaryota</taxon>
        <taxon>Fungi</taxon>
        <taxon>Dikarya</taxon>
        <taxon>Basidiomycota</taxon>
        <taxon>Agaricomycotina</taxon>
        <taxon>Agaricomycetes</taxon>
        <taxon>Agaricomycetidae</taxon>
        <taxon>Agaricales</taxon>
        <taxon>Pleurotineae</taxon>
        <taxon>Pleurotaceae</taxon>
        <taxon>Hohenbuehelia</taxon>
    </lineage>
</organism>
<evidence type="ECO:0000256" key="2">
    <source>
        <dbReference type="ARBA" id="ARBA00012485"/>
    </source>
</evidence>
<feature type="domain" description="HECT" evidence="6">
    <location>
        <begin position="681"/>
        <end position="1017"/>
    </location>
</feature>
<dbReference type="EMBL" id="JASNQZ010000001">
    <property type="protein sequence ID" value="KAL0961250.1"/>
    <property type="molecule type" value="Genomic_DNA"/>
</dbReference>
<dbReference type="EC" id="2.3.2.26" evidence="2"/>
<name>A0ABR3JZ59_9AGAR</name>
<dbReference type="InterPro" id="IPR035983">
    <property type="entry name" value="Hect_E3_ubiquitin_ligase"/>
</dbReference>
<evidence type="ECO:0000313" key="8">
    <source>
        <dbReference type="Proteomes" id="UP001556367"/>
    </source>
</evidence>
<gene>
    <name evidence="7" type="ORF">HGRIS_006212</name>
</gene>
<reference evidence="8" key="1">
    <citation type="submission" date="2024-06" db="EMBL/GenBank/DDBJ databases">
        <title>Multi-omics analyses provide insights into the biosynthesis of the anticancer antibiotic pleurotin in Hohenbuehelia grisea.</title>
        <authorList>
            <person name="Weaver J.A."/>
            <person name="Alberti F."/>
        </authorList>
    </citation>
    <scope>NUCLEOTIDE SEQUENCE [LARGE SCALE GENOMIC DNA]</scope>
    <source>
        <strain evidence="8">T-177</strain>
    </source>
</reference>
<comment type="catalytic activity">
    <reaction evidence="1">
        <text>S-ubiquitinyl-[E2 ubiquitin-conjugating enzyme]-L-cysteine + [acceptor protein]-L-lysine = [E2 ubiquitin-conjugating enzyme]-L-cysteine + N(6)-ubiquitinyl-[acceptor protein]-L-lysine.</text>
        <dbReference type="EC" id="2.3.2.26"/>
    </reaction>
</comment>
<dbReference type="PANTHER" id="PTHR45700">
    <property type="entry name" value="UBIQUITIN-PROTEIN LIGASE E3C"/>
    <property type="match status" value="1"/>
</dbReference>
<keyword evidence="4 5" id="KW-0833">Ubl conjugation pathway</keyword>
<evidence type="ECO:0000259" key="6">
    <source>
        <dbReference type="PROSITE" id="PS50237"/>
    </source>
</evidence>
<evidence type="ECO:0000256" key="1">
    <source>
        <dbReference type="ARBA" id="ARBA00000885"/>
    </source>
</evidence>
<evidence type="ECO:0000256" key="5">
    <source>
        <dbReference type="PROSITE-ProRule" id="PRU00104"/>
    </source>
</evidence>
<comment type="caution">
    <text evidence="7">The sequence shown here is derived from an EMBL/GenBank/DDBJ whole genome shotgun (WGS) entry which is preliminary data.</text>
</comment>
<evidence type="ECO:0000313" key="7">
    <source>
        <dbReference type="EMBL" id="KAL0961250.1"/>
    </source>
</evidence>
<keyword evidence="8" id="KW-1185">Reference proteome</keyword>
<dbReference type="PROSITE" id="PS50237">
    <property type="entry name" value="HECT"/>
    <property type="match status" value="1"/>
</dbReference>
<dbReference type="Gene3D" id="3.30.2410.10">
    <property type="entry name" value="Hect, E3 ligase catalytic domain"/>
    <property type="match status" value="1"/>
</dbReference>
<dbReference type="SMART" id="SM00119">
    <property type="entry name" value="HECTc"/>
    <property type="match status" value="1"/>
</dbReference>
<evidence type="ECO:0000256" key="3">
    <source>
        <dbReference type="ARBA" id="ARBA00022679"/>
    </source>
</evidence>
<dbReference type="SUPFAM" id="SSF56204">
    <property type="entry name" value="Hect, E3 ligase catalytic domain"/>
    <property type="match status" value="1"/>
</dbReference>
<dbReference type="Gene3D" id="3.90.1750.10">
    <property type="entry name" value="Hect, E3 ligase catalytic domains"/>
    <property type="match status" value="1"/>
</dbReference>
<accession>A0ABR3JZ59</accession>
<proteinExistence type="predicted"/>
<dbReference type="PANTHER" id="PTHR45700:SF2">
    <property type="entry name" value="UBIQUITIN-PROTEIN LIGASE E3C"/>
    <property type="match status" value="1"/>
</dbReference>
<protein>
    <recommendedName>
        <fullName evidence="2">HECT-type E3 ubiquitin transferase</fullName>
        <ecNumber evidence="2">2.3.2.26</ecNumber>
    </recommendedName>
</protein>
<evidence type="ECO:0000256" key="4">
    <source>
        <dbReference type="ARBA" id="ARBA00022786"/>
    </source>
</evidence>
<feature type="active site" description="Glycyl thioester intermediate" evidence="5">
    <location>
        <position position="985"/>
    </location>
</feature>